<feature type="compositionally biased region" description="Basic and acidic residues" evidence="1">
    <location>
        <begin position="68"/>
        <end position="79"/>
    </location>
</feature>
<dbReference type="EMBL" id="HACG01032933">
    <property type="protein sequence ID" value="CEK79798.1"/>
    <property type="molecule type" value="Transcribed_RNA"/>
</dbReference>
<name>A0A0B7AG83_9EUPU</name>
<organism evidence="2">
    <name type="scientific">Arion vulgaris</name>
    <dbReference type="NCBI Taxonomy" id="1028688"/>
    <lineage>
        <taxon>Eukaryota</taxon>
        <taxon>Metazoa</taxon>
        <taxon>Spiralia</taxon>
        <taxon>Lophotrochozoa</taxon>
        <taxon>Mollusca</taxon>
        <taxon>Gastropoda</taxon>
        <taxon>Heterobranchia</taxon>
        <taxon>Euthyneura</taxon>
        <taxon>Panpulmonata</taxon>
        <taxon>Eupulmonata</taxon>
        <taxon>Stylommatophora</taxon>
        <taxon>Helicina</taxon>
        <taxon>Arionoidea</taxon>
        <taxon>Arionidae</taxon>
        <taxon>Arion</taxon>
    </lineage>
</organism>
<feature type="compositionally biased region" description="Gly residues" evidence="1">
    <location>
        <begin position="1259"/>
        <end position="1269"/>
    </location>
</feature>
<feature type="compositionally biased region" description="Polar residues" evidence="1">
    <location>
        <begin position="1092"/>
        <end position="1104"/>
    </location>
</feature>
<feature type="compositionally biased region" description="Basic and acidic residues" evidence="1">
    <location>
        <begin position="796"/>
        <end position="811"/>
    </location>
</feature>
<accession>A0A0B7AG83</accession>
<evidence type="ECO:0000256" key="1">
    <source>
        <dbReference type="SAM" id="MobiDB-lite"/>
    </source>
</evidence>
<evidence type="ECO:0008006" key="3">
    <source>
        <dbReference type="Google" id="ProtNLM"/>
    </source>
</evidence>
<sequence length="1436" mass="161324">SNSGKKGGKVNVEKNKVKTCHENDKTKNNVSADIKKNIIVSSEKREASAVTLDLKKNKSGSVNSSPRYDVHGKEIKKENLTGGQLISRSSSSKSDRHKTSKQPIKSTETESSSIKKCKLEDIVGQIIPHPKQTANSKEDKMHNNNARYKLALGPFCDSALENEPFRKFINLAADCVISFNKKKTGIGSMNGNVELFFGDFSTLQSAMQRLCQLTVFSDKSCTKGSITCTELKPPGKNKSKDQWKANFSAKLFFQFSAEKREKLQQLISSKGRKKEDTKRKCVQLHRIPSSINEEMLSLLFPFSVGVKISNTDLTVKDIKGPAEIEFENQEWMEAVLVCFKDFSVSTSNTNDRSFNLYIKNFTLPKEEKSSVATISDKQKQVTSGSNKDTRNQRDRSVNQVRDPPKIRNLGAVREGKPSLLNPRTATDKRGLLQNRNDQRKRAYPGTSFGQRVVDARELAMKRRRLENAGQVRELARADRMRNDVQLNQHTAQSDVSQDTLRQLAIARGLDPSNPDVLRILEMTAHLEQLQGLAIQQNAEAKSLGIVGLSGQQAVNEHQLQLQQQALALKQAKEDAEARRFQAQNIRSRGFGNNEQAGNSWPRSDNLWQNVDAERRREEEEQRHQEQYLAERTEINRKQVAERLKQLEEMDLLGRQGMPFQRGQRGADLDQSRARKYAVNSLGDTGNEFAAPAKIQPYGHAPATTGLLGAVPRGAQSSHSSASIPAFAAAKLAEQQKADNLYNAHELGFNQRERHMRDKNGPRSQNVPNQQSSNRSTPRTERFNTLSQKSLQSNQTFRDRSQDTRKNEDNRKPQGLSQRKLSGRQSRWNTDEDQSMLEPDRNDTPLEFNRPRSGLTTEQAFKQDIERTRAVLATHMDGVHGGRSTKPRPLMQITKPLLEEVRDRHGLPVQFGKNAAKRVPKEIDNERRRNVDVSLNARVDSFAAEVNAINPRNFGATAFKNTQDNSFKNRRDTGPPQRGGVNIGELQGKFGSNNFGNRRETTSGGRVFRQATELGTNLRGDLANEGNHRIEANVRAPKGRGLIAQRGGIDMQGGQRGRQLSKGQVSDLRLKRKQDPEDMDVFEFENQCRRNGQETPRSNDMSSGRNQGGHVWQEINERQDYFEHDQEEPQSQGHSFPGQADYGRNEWGNHGGHFAEKGGGYRVAQDYSRQHDAGIVGLQSQQSQIYEEEQYESNYGQATGGRPFESRNIQKFAREEEQADNYEQSGNFTRETGFGGYQAGANFGAAGRGGRTSQTKGRGRLLGRGGGHGNIGESEQSFRKNVQLRDPGRGLLDLPEQFKQQEDTYYEEENDQGHLGATSKEFGHHQPQQSFGRNNRMLPSQDKGPIGRLLGRGGGHGNVGESAQGFRKNVQLHEQGRGLLDLPEEYKQQDETYYEEGNDQAGQEFGHYQPQQSFGRNNRMLQQAPPLPLLGHGVNFF</sequence>
<feature type="region of interest" description="Disordered" evidence="1">
    <location>
        <begin position="587"/>
        <end position="606"/>
    </location>
</feature>
<feature type="region of interest" description="Disordered" evidence="1">
    <location>
        <begin position="1122"/>
        <end position="1152"/>
    </location>
</feature>
<feature type="region of interest" description="Disordered" evidence="1">
    <location>
        <begin position="755"/>
        <end position="850"/>
    </location>
</feature>
<feature type="region of interest" description="Disordered" evidence="1">
    <location>
        <begin position="1242"/>
        <end position="1278"/>
    </location>
</feature>
<feature type="compositionally biased region" description="Polar residues" evidence="1">
    <location>
        <begin position="814"/>
        <end position="827"/>
    </location>
</feature>
<proteinExistence type="predicted"/>
<feature type="region of interest" description="Disordered" evidence="1">
    <location>
        <begin position="369"/>
        <end position="443"/>
    </location>
</feature>
<feature type="compositionally biased region" description="Basic and acidic residues" evidence="1">
    <location>
        <begin position="425"/>
        <end position="440"/>
    </location>
</feature>
<feature type="region of interest" description="Disordered" evidence="1">
    <location>
        <begin position="1304"/>
        <end position="1361"/>
    </location>
</feature>
<gene>
    <name evidence="2" type="primary">ORF117543</name>
</gene>
<evidence type="ECO:0000313" key="2">
    <source>
        <dbReference type="EMBL" id="CEK79798.1"/>
    </source>
</evidence>
<feature type="region of interest" description="Disordered" evidence="1">
    <location>
        <begin position="1"/>
        <end position="112"/>
    </location>
</feature>
<feature type="region of interest" description="Disordered" evidence="1">
    <location>
        <begin position="1047"/>
        <end position="1107"/>
    </location>
</feature>
<feature type="non-terminal residue" evidence="2">
    <location>
        <position position="1"/>
    </location>
</feature>
<feature type="compositionally biased region" description="Basic and acidic residues" evidence="1">
    <location>
        <begin position="11"/>
        <end position="27"/>
    </location>
</feature>
<feature type="compositionally biased region" description="Polar residues" evidence="1">
    <location>
        <begin position="761"/>
        <end position="795"/>
    </location>
</feature>
<reference evidence="2" key="1">
    <citation type="submission" date="2014-12" db="EMBL/GenBank/DDBJ databases">
        <title>Insight into the proteome of Arion vulgaris.</title>
        <authorList>
            <person name="Aradska J."/>
            <person name="Bulat T."/>
            <person name="Smidak R."/>
            <person name="Sarate P."/>
            <person name="Gangsoo J."/>
            <person name="Sialana F."/>
            <person name="Bilban M."/>
            <person name="Lubec G."/>
        </authorList>
    </citation>
    <scope>NUCLEOTIDE SEQUENCE</scope>
    <source>
        <tissue evidence="2">Skin</tissue>
    </source>
</reference>
<protein>
    <recommendedName>
        <fullName evidence="3">RRM domain-containing protein</fullName>
    </recommendedName>
</protein>
<feature type="compositionally biased region" description="Polar residues" evidence="1">
    <location>
        <begin position="370"/>
        <end position="386"/>
    </location>
</feature>
<feature type="compositionally biased region" description="Basic and acidic residues" evidence="1">
    <location>
        <begin position="387"/>
        <end position="396"/>
    </location>
</feature>